<evidence type="ECO:0008006" key="4">
    <source>
        <dbReference type="Google" id="ProtNLM"/>
    </source>
</evidence>
<dbReference type="Proteomes" id="UP000663920">
    <property type="component" value="Chromosome"/>
</dbReference>
<evidence type="ECO:0000313" key="3">
    <source>
        <dbReference type="Proteomes" id="UP000663920"/>
    </source>
</evidence>
<dbReference type="KEGG" id="pcea:J3359_05115"/>
<gene>
    <name evidence="2" type="ORF">J3359_05115</name>
</gene>
<sequence length="359" mass="40469">MKFIYKITFLLLFFPLISSANDKDKKHEKSKTITKEYNVNSNALVSLNNKYGDLNVTTWDKNRVEIEVKITVKGDDLEDVKEKLKSINIAFNASSSKVSAKTTFGEKKSSWFWWKKSKNVNYKINYIVKMPKTNSVDLDNDYGSIYLGNISGSADINCDYGKIIVGELSSNDNNINLDYCSASTIAYMKSGDVNIDYSKLSIENSQDIKVNADYSTLKFDKAGAIDFNADYGSITINDAEDINGNSDYVSLRFGTVRKNLIIDTEYGSLIVKNLVEGFEKVDISGQYTGIKIYVEPTISFNFKIDLQYGSFKRNNDKLELTKSISKSTKKYYEGKYGKGKSSGNLKINSQYGSVRIKEN</sequence>
<dbReference type="EMBL" id="CP071869">
    <property type="protein sequence ID" value="QTE23658.1"/>
    <property type="molecule type" value="Genomic_DNA"/>
</dbReference>
<dbReference type="AlphaFoldDB" id="A0A975CQ87"/>
<reference evidence="2 3" key="1">
    <citation type="submission" date="2021-03" db="EMBL/GenBank/DDBJ databases">
        <title>Complete genome of Polaribacter_sp.SM13.</title>
        <authorList>
            <person name="Jeong S.W."/>
            <person name="Bae J.W."/>
        </authorList>
    </citation>
    <scope>NUCLEOTIDE SEQUENCE [LARGE SCALE GENOMIC DNA]</scope>
    <source>
        <strain evidence="2 3">SM13</strain>
    </source>
</reference>
<accession>A0A975CQ87</accession>
<proteinExistence type="predicted"/>
<evidence type="ECO:0000313" key="2">
    <source>
        <dbReference type="EMBL" id="QTE23658.1"/>
    </source>
</evidence>
<feature type="signal peptide" evidence="1">
    <location>
        <begin position="1"/>
        <end position="20"/>
    </location>
</feature>
<keyword evidence="1" id="KW-0732">Signal</keyword>
<evidence type="ECO:0000256" key="1">
    <source>
        <dbReference type="SAM" id="SignalP"/>
    </source>
</evidence>
<organism evidence="2 3">
    <name type="scientific">Polaribacter cellanae</name>
    <dbReference type="NCBI Taxonomy" id="2818493"/>
    <lineage>
        <taxon>Bacteria</taxon>
        <taxon>Pseudomonadati</taxon>
        <taxon>Bacteroidota</taxon>
        <taxon>Flavobacteriia</taxon>
        <taxon>Flavobacteriales</taxon>
        <taxon>Flavobacteriaceae</taxon>
    </lineage>
</organism>
<protein>
    <recommendedName>
        <fullName evidence="4">Adhesin domain-containing protein</fullName>
    </recommendedName>
</protein>
<feature type="chain" id="PRO_5037309939" description="Adhesin domain-containing protein" evidence="1">
    <location>
        <begin position="21"/>
        <end position="359"/>
    </location>
</feature>
<keyword evidence="3" id="KW-1185">Reference proteome</keyword>
<name>A0A975CQ87_9FLAO</name>
<dbReference type="RefSeq" id="WP_208079660.1">
    <property type="nucleotide sequence ID" value="NZ_CP071869.1"/>
</dbReference>